<evidence type="ECO:0000313" key="3">
    <source>
        <dbReference type="Proteomes" id="UP001596031"/>
    </source>
</evidence>
<keyword evidence="3" id="KW-1185">Reference proteome</keyword>
<keyword evidence="1" id="KW-1133">Transmembrane helix</keyword>
<evidence type="ECO:0000256" key="1">
    <source>
        <dbReference type="SAM" id="Phobius"/>
    </source>
</evidence>
<reference evidence="3" key="1">
    <citation type="journal article" date="2019" name="Int. J. Syst. Evol. Microbiol.">
        <title>The Global Catalogue of Microorganisms (GCM) 10K type strain sequencing project: providing services to taxonomists for standard genome sequencing and annotation.</title>
        <authorList>
            <consortium name="The Broad Institute Genomics Platform"/>
            <consortium name="The Broad Institute Genome Sequencing Center for Infectious Disease"/>
            <person name="Wu L."/>
            <person name="Ma J."/>
        </authorList>
    </citation>
    <scope>NUCLEOTIDE SEQUENCE [LARGE SCALE GENOMIC DNA]</scope>
    <source>
        <strain evidence="3">CCUG 38813</strain>
    </source>
</reference>
<dbReference type="Proteomes" id="UP001596031">
    <property type="component" value="Unassembled WGS sequence"/>
</dbReference>
<comment type="caution">
    <text evidence="2">The sequence shown here is derived from an EMBL/GenBank/DDBJ whole genome shotgun (WGS) entry which is preliminary data.</text>
</comment>
<evidence type="ECO:0000313" key="2">
    <source>
        <dbReference type="EMBL" id="MFC5511066.1"/>
    </source>
</evidence>
<keyword evidence="1" id="KW-0812">Transmembrane</keyword>
<name>A0ABW0PEJ4_9BURK</name>
<gene>
    <name evidence="2" type="ORF">ACFPOU_07995</name>
</gene>
<keyword evidence="1" id="KW-0472">Membrane</keyword>
<dbReference type="RefSeq" id="WP_379719264.1">
    <property type="nucleotide sequence ID" value="NZ_JBHSMS010000026.1"/>
</dbReference>
<feature type="transmembrane region" description="Helical" evidence="1">
    <location>
        <begin position="32"/>
        <end position="51"/>
    </location>
</feature>
<proteinExistence type="predicted"/>
<sequence length="221" mass="24224">MAEQTQAPDLFGIDLHTEVVRLRDLNTKLTKAIVPAVLAGAIGIIGGLVMMTSKPERERVALDANGRAYPLLPLTKGDPPDARITRMAGDCLNGLFNHAFHNYQTTVERTIGECFTGGGSESVRKVMEPFLERMKKDDINMAGSYVIQPFINTRSVMGSGAGARNVFKIQGVIEIGYRGGKANTTSRPIAYAFQTDVVRVSYDSHIEGMRLQNVVLVPWQQ</sequence>
<accession>A0ABW0PEJ4</accession>
<protein>
    <recommendedName>
        <fullName evidence="4">Conjugal transfer pilus assembly protein TraE</fullName>
    </recommendedName>
</protein>
<dbReference type="EMBL" id="JBHSMS010000026">
    <property type="protein sequence ID" value="MFC5511066.1"/>
    <property type="molecule type" value="Genomic_DNA"/>
</dbReference>
<organism evidence="2 3">
    <name type="scientific">Massilia jejuensis</name>
    <dbReference type="NCBI Taxonomy" id="648894"/>
    <lineage>
        <taxon>Bacteria</taxon>
        <taxon>Pseudomonadati</taxon>
        <taxon>Pseudomonadota</taxon>
        <taxon>Betaproteobacteria</taxon>
        <taxon>Burkholderiales</taxon>
        <taxon>Oxalobacteraceae</taxon>
        <taxon>Telluria group</taxon>
        <taxon>Massilia</taxon>
    </lineage>
</organism>
<evidence type="ECO:0008006" key="4">
    <source>
        <dbReference type="Google" id="ProtNLM"/>
    </source>
</evidence>